<dbReference type="InterPro" id="IPR036249">
    <property type="entry name" value="Thioredoxin-like_sf"/>
</dbReference>
<reference evidence="3" key="1">
    <citation type="submission" date="2016-10" db="EMBL/GenBank/DDBJ databases">
        <authorList>
            <person name="de Groot N.N."/>
        </authorList>
    </citation>
    <scope>NUCLEOTIDE SEQUENCE</scope>
</reference>
<dbReference type="AlphaFoldDB" id="A0A1W1DM45"/>
<evidence type="ECO:0000259" key="2">
    <source>
        <dbReference type="PROSITE" id="PS51352"/>
    </source>
</evidence>
<dbReference type="PANTHER" id="PTHR15337">
    <property type="entry name" value="ANTERIOR GRADIENT PROTEIN-RELATED"/>
    <property type="match status" value="1"/>
</dbReference>
<gene>
    <name evidence="3" type="ORF">MNB_SUP05-12-84</name>
</gene>
<dbReference type="Pfam" id="PF13098">
    <property type="entry name" value="Thioredoxin_2"/>
    <property type="match status" value="2"/>
</dbReference>
<dbReference type="Gene3D" id="3.40.30.10">
    <property type="entry name" value="Glutaredoxin"/>
    <property type="match status" value="2"/>
</dbReference>
<dbReference type="InterPro" id="IPR012336">
    <property type="entry name" value="Thioredoxin-like_fold"/>
</dbReference>
<evidence type="ECO:0000313" key="3">
    <source>
        <dbReference type="EMBL" id="SFV82452.1"/>
    </source>
</evidence>
<accession>A0A1W1DM45</accession>
<organism evidence="3">
    <name type="scientific">hydrothermal vent metagenome</name>
    <dbReference type="NCBI Taxonomy" id="652676"/>
    <lineage>
        <taxon>unclassified sequences</taxon>
        <taxon>metagenomes</taxon>
        <taxon>ecological metagenomes</taxon>
    </lineage>
</organism>
<dbReference type="PANTHER" id="PTHR15337:SF11">
    <property type="entry name" value="THIOREDOXIN DOMAIN-CONTAINING PROTEIN"/>
    <property type="match status" value="1"/>
</dbReference>
<feature type="domain" description="Thioredoxin" evidence="2">
    <location>
        <begin position="8"/>
        <end position="163"/>
    </location>
</feature>
<dbReference type="SUPFAM" id="SSF52833">
    <property type="entry name" value="Thioredoxin-like"/>
    <property type="match status" value="2"/>
</dbReference>
<proteinExistence type="predicted"/>
<dbReference type="InterPro" id="IPR051099">
    <property type="entry name" value="AGR/TXD"/>
</dbReference>
<dbReference type="PROSITE" id="PS51352">
    <property type="entry name" value="THIOREDOXIN_2"/>
    <property type="match status" value="1"/>
</dbReference>
<evidence type="ECO:0000256" key="1">
    <source>
        <dbReference type="ARBA" id="ARBA00022729"/>
    </source>
</evidence>
<name>A0A1W1DM45_9ZZZZ</name>
<dbReference type="InterPro" id="IPR013766">
    <property type="entry name" value="Thioredoxin_domain"/>
</dbReference>
<sequence length="338" mass="39419">MKYFKLILAIFMLSGLFTHVNAIEPGKIVGGKVSELPGWFKDSFLDIAEDVEEAKDENKHLMLYMHLTGCPYCYKMVEEGFKNNTNTQIIKDNFDVVAINIRGNKEVALNEDLIMTEAEVRDHFKVNFTPTIVFLDQSNKLVYKVNGYRSVENFKHILNFVKNRAYQNTTLAEFIQQQKRAKHYQFKDHNSFQSITDLSVKRDKPLLVLFEDQYCVMCNRLHNGHLKNPEILKELDLFDVVRFDAESDQVIIDVDGNKTTPSQYVKKLGLDYRPGIVMFDHGVEVMRIDALLYTYHFAGHLRYIGERHYKQYPDSVFDYLRVYRQAILDAGQDIDLSK</sequence>
<dbReference type="EMBL" id="FPHT01000245">
    <property type="protein sequence ID" value="SFV82452.1"/>
    <property type="molecule type" value="Genomic_DNA"/>
</dbReference>
<protein>
    <submittedName>
        <fullName evidence="3">Thioredoxin SoxW</fullName>
    </submittedName>
</protein>
<keyword evidence="1" id="KW-0732">Signal</keyword>